<dbReference type="Gene3D" id="3.30.70.1400">
    <property type="entry name" value="Aminomethyltransferase beta-barrel domains"/>
    <property type="match status" value="1"/>
</dbReference>
<name>A0A2S6FQ25_9PSED</name>
<evidence type="ECO:0000259" key="7">
    <source>
        <dbReference type="Pfam" id="PF16350"/>
    </source>
</evidence>
<dbReference type="InterPro" id="IPR027266">
    <property type="entry name" value="TrmE/GcvT-like"/>
</dbReference>
<dbReference type="Gene3D" id="3.50.50.60">
    <property type="entry name" value="FAD/NAD(P)-binding domain"/>
    <property type="match status" value="1"/>
</dbReference>
<dbReference type="PANTHER" id="PTHR43757:SF2">
    <property type="entry name" value="AMINOMETHYLTRANSFERASE, MITOCHONDRIAL"/>
    <property type="match status" value="1"/>
</dbReference>
<feature type="domain" description="FAD dependent oxidoreductase central" evidence="7">
    <location>
        <begin position="380"/>
        <end position="435"/>
    </location>
</feature>
<comment type="caution">
    <text evidence="8">The sequence shown here is derived from an EMBL/GenBank/DDBJ whole genome shotgun (WGS) entry which is preliminary data.</text>
</comment>
<evidence type="ECO:0008006" key="10">
    <source>
        <dbReference type="Google" id="ProtNLM"/>
    </source>
</evidence>
<dbReference type="SUPFAM" id="SSF51905">
    <property type="entry name" value="FAD/NAD(P)-binding domain"/>
    <property type="match status" value="1"/>
</dbReference>
<dbReference type="InterPro" id="IPR029043">
    <property type="entry name" value="GcvT/YgfZ_C"/>
</dbReference>
<evidence type="ECO:0000259" key="6">
    <source>
        <dbReference type="Pfam" id="PF08669"/>
    </source>
</evidence>
<keyword evidence="9" id="KW-1185">Reference proteome</keyword>
<evidence type="ECO:0000259" key="4">
    <source>
        <dbReference type="Pfam" id="PF01266"/>
    </source>
</evidence>
<feature type="domain" description="GCVT N-terminal" evidence="5">
    <location>
        <begin position="438"/>
        <end position="715"/>
    </location>
</feature>
<dbReference type="GO" id="GO:0016491">
    <property type="term" value="F:oxidoreductase activity"/>
    <property type="evidence" value="ECO:0007669"/>
    <property type="project" value="UniProtKB-KW"/>
</dbReference>
<evidence type="ECO:0000256" key="3">
    <source>
        <dbReference type="ARBA" id="ARBA00023002"/>
    </source>
</evidence>
<dbReference type="Pfam" id="PF08669">
    <property type="entry name" value="GCV_T_C"/>
    <property type="match status" value="1"/>
</dbReference>
<dbReference type="Pfam" id="PF01266">
    <property type="entry name" value="DAO"/>
    <property type="match status" value="1"/>
</dbReference>
<dbReference type="GO" id="GO:0008483">
    <property type="term" value="F:transaminase activity"/>
    <property type="evidence" value="ECO:0007669"/>
    <property type="project" value="UniProtKB-KW"/>
</dbReference>
<dbReference type="AlphaFoldDB" id="A0A2S6FQ25"/>
<dbReference type="Proteomes" id="UP000238541">
    <property type="component" value="Unassembled WGS sequence"/>
</dbReference>
<evidence type="ECO:0000256" key="2">
    <source>
        <dbReference type="ARBA" id="ARBA00022576"/>
    </source>
</evidence>
<dbReference type="Gene3D" id="3.30.1360.120">
    <property type="entry name" value="Probable tRNA modification gtpase trme, domain 1"/>
    <property type="match status" value="1"/>
</dbReference>
<accession>A0A2S6FQ25</accession>
<dbReference type="SUPFAM" id="SSF103025">
    <property type="entry name" value="Folate-binding domain"/>
    <property type="match status" value="1"/>
</dbReference>
<dbReference type="Gene3D" id="3.30.9.10">
    <property type="entry name" value="D-Amino Acid Oxidase, subunit A, domain 2"/>
    <property type="match status" value="1"/>
</dbReference>
<dbReference type="SUPFAM" id="SSF54373">
    <property type="entry name" value="FAD-linked reductases, C-terminal domain"/>
    <property type="match status" value="1"/>
</dbReference>
<dbReference type="PANTHER" id="PTHR43757">
    <property type="entry name" value="AMINOMETHYLTRANSFERASE"/>
    <property type="match status" value="1"/>
</dbReference>
<dbReference type="InterPro" id="IPR006076">
    <property type="entry name" value="FAD-dep_OxRdtase"/>
</dbReference>
<dbReference type="Pfam" id="PF16350">
    <property type="entry name" value="FAO_M"/>
    <property type="match status" value="1"/>
</dbReference>
<dbReference type="InterPro" id="IPR013977">
    <property type="entry name" value="GcvT_C"/>
</dbReference>
<dbReference type="InterPro" id="IPR006222">
    <property type="entry name" value="GCVT_N"/>
</dbReference>
<gene>
    <name evidence="8" type="ORF">CD175_08100</name>
</gene>
<evidence type="ECO:0000313" key="8">
    <source>
        <dbReference type="EMBL" id="PPK39440.1"/>
    </source>
</evidence>
<dbReference type="InterPro" id="IPR036188">
    <property type="entry name" value="FAD/NAD-bd_sf"/>
</dbReference>
<dbReference type="SUPFAM" id="SSF101790">
    <property type="entry name" value="Aminomethyltransferase beta-barrel domain"/>
    <property type="match status" value="1"/>
</dbReference>
<dbReference type="InterPro" id="IPR032503">
    <property type="entry name" value="FAO_M"/>
</dbReference>
<organism evidence="8 9">
    <name type="scientific">Pseudomonas laurylsulfatiphila</name>
    <dbReference type="NCBI Taxonomy" id="2011015"/>
    <lineage>
        <taxon>Bacteria</taxon>
        <taxon>Pseudomonadati</taxon>
        <taxon>Pseudomonadota</taxon>
        <taxon>Gammaproteobacteria</taxon>
        <taxon>Pseudomonadales</taxon>
        <taxon>Pseudomonadaceae</taxon>
        <taxon>Pseudomonas</taxon>
    </lineage>
</organism>
<keyword evidence="2" id="KW-0032">Aminotransferase</keyword>
<feature type="domain" description="Aminomethyltransferase C-terminal" evidence="6">
    <location>
        <begin position="735"/>
        <end position="813"/>
    </location>
</feature>
<evidence type="ECO:0000259" key="5">
    <source>
        <dbReference type="Pfam" id="PF01571"/>
    </source>
</evidence>
<dbReference type="EMBL" id="NIRS01000002">
    <property type="protein sequence ID" value="PPK39440.1"/>
    <property type="molecule type" value="Genomic_DNA"/>
</dbReference>
<evidence type="ECO:0000313" key="9">
    <source>
        <dbReference type="Proteomes" id="UP000238541"/>
    </source>
</evidence>
<protein>
    <recommendedName>
        <fullName evidence="10">Dimethylglycine dehydrogenase</fullName>
    </recommendedName>
</protein>
<feature type="domain" description="FAD dependent oxidoreductase" evidence="4">
    <location>
        <begin position="18"/>
        <end position="377"/>
    </location>
</feature>
<dbReference type="Gene3D" id="2.40.30.110">
    <property type="entry name" value="Aminomethyltransferase beta-barrel domains"/>
    <property type="match status" value="1"/>
</dbReference>
<proteinExistence type="inferred from homology"/>
<keyword evidence="2" id="KW-0808">Transferase</keyword>
<sequence length="821" mass="90192">MSPIDPSKDPPEMKSEAKVIVIGGGITGVSTLYHLAKSGWTDVMLVEKLELTSGSTWHAAGNLPSFSTSLNIMKLQKNSIELYQQLAEQTGQSVGHHQTGSIRLAHTKERLDEFKRVAGLATLAGLSGVEVVDNERLKELHPFLDTTGLLGGLWDPYDGHIDPTSVTNAMAQLARGYGATIVRHNPVTAITQLADKKWEVTTEQGVIHADIIVNAAGFRANEVAAMIGHQFPICSLEHQYLVTDNIPALVDRAHHLPLLRDPDISYYLRQEGKGLILGPYEREPVAWAVDGVPTTFGQELLQPELNRLEGIIGAAMEQVGIIGDGGIKTVVNGPIVYTPDGLPLLGPVHGYDNYFACAGFSFGITQGGGAGRYLAQWIIDGHPEVELWELDSRRFGSYANLSYTVTKSLELYANEYQLSCPNEYAMRPACREVKTTPIYEILKHKNAVFGAYYGWERASWFAQSANAPVENFSYSRGNWDAAVRSECEAVQNRVGILDLSAFTKFEISGKDARSFLDRISPNQVPAKCGDIALAHVLTPSGSVAWEFSMTLLESGAFYLMCPAACELLIEDWLRQRATKYADISIANITRDWGTLILAGPRAREVLAKLTDADLSNEAFPWFTGQEIQVVGAPVRALRMNFVGELGWELHHPLQHQQALYEALVWAGEAHGIVDFGLRAMDSMRIEKGYQIWGRELTTEYSALAANMSYFIKTDKSDFEGRAAVLAEKEKPSTHRLVLMEVQAGPADALGSEPIFHQGKLVGLTTSGAYGYRVNKSLAMGFIKRELASLDTELTITILGEECSAKVIRGCLYDPKGERLKS</sequence>
<dbReference type="Pfam" id="PF01571">
    <property type="entry name" value="GCV_T"/>
    <property type="match status" value="1"/>
</dbReference>
<keyword evidence="3" id="KW-0560">Oxidoreductase</keyword>
<comment type="similarity">
    <text evidence="1">Belongs to the GcvT family.</text>
</comment>
<dbReference type="InterPro" id="IPR028896">
    <property type="entry name" value="GcvT/YgfZ/DmdA"/>
</dbReference>
<reference evidence="9" key="1">
    <citation type="submission" date="2017-06" db="EMBL/GenBank/DDBJ databases">
        <authorList>
            <person name="Furmanczyk E.M."/>
        </authorList>
    </citation>
    <scope>NUCLEOTIDE SEQUENCE [LARGE SCALE GENOMIC DNA]</scope>
    <source>
        <strain evidence="9">AP3_16</strain>
    </source>
</reference>
<evidence type="ECO:0000256" key="1">
    <source>
        <dbReference type="ARBA" id="ARBA00008609"/>
    </source>
</evidence>